<proteinExistence type="predicted"/>
<name>A0A0C1ZN76_9BACT</name>
<comment type="caution">
    <text evidence="2">The sequence shown here is derived from an EMBL/GenBank/DDBJ whole genome shotgun (WGS) entry which is preliminary data.</text>
</comment>
<accession>A0A0C1ZN76</accession>
<gene>
    <name evidence="2" type="ORF">DB30_06535</name>
</gene>
<dbReference type="Proteomes" id="UP000031599">
    <property type="component" value="Unassembled WGS sequence"/>
</dbReference>
<dbReference type="EMBL" id="JMCC02000007">
    <property type="protein sequence ID" value="KIG18924.1"/>
    <property type="molecule type" value="Genomic_DNA"/>
</dbReference>
<evidence type="ECO:0000256" key="1">
    <source>
        <dbReference type="SAM" id="MobiDB-lite"/>
    </source>
</evidence>
<feature type="compositionally biased region" description="Polar residues" evidence="1">
    <location>
        <begin position="1"/>
        <end position="11"/>
    </location>
</feature>
<sequence length="92" mass="9422">MGLAEQASTRPPSIEGGKGGQDQAQGWRGASTGPPSIEGGKPVIPSSSQPRQPPCFNGAALNRGRKAGHPLELTAAAAAVLQRGRPQSRAER</sequence>
<evidence type="ECO:0000313" key="2">
    <source>
        <dbReference type="EMBL" id="KIG18924.1"/>
    </source>
</evidence>
<reference evidence="2 3" key="1">
    <citation type="submission" date="2014-12" db="EMBL/GenBank/DDBJ databases">
        <title>Genome assembly of Enhygromyxa salina DSM 15201.</title>
        <authorList>
            <person name="Sharma G."/>
            <person name="Subramanian S."/>
        </authorList>
    </citation>
    <scope>NUCLEOTIDE SEQUENCE [LARGE SCALE GENOMIC DNA]</scope>
    <source>
        <strain evidence="2 3">DSM 15201</strain>
    </source>
</reference>
<feature type="region of interest" description="Disordered" evidence="1">
    <location>
        <begin position="1"/>
        <end position="68"/>
    </location>
</feature>
<protein>
    <submittedName>
        <fullName evidence="2">Periplasmic thiol disulfide interchange protein DsbA</fullName>
    </submittedName>
</protein>
<evidence type="ECO:0000313" key="3">
    <source>
        <dbReference type="Proteomes" id="UP000031599"/>
    </source>
</evidence>
<dbReference type="AlphaFoldDB" id="A0A0C1ZN76"/>
<organism evidence="2 3">
    <name type="scientific">Enhygromyxa salina</name>
    <dbReference type="NCBI Taxonomy" id="215803"/>
    <lineage>
        <taxon>Bacteria</taxon>
        <taxon>Pseudomonadati</taxon>
        <taxon>Myxococcota</taxon>
        <taxon>Polyangia</taxon>
        <taxon>Nannocystales</taxon>
        <taxon>Nannocystaceae</taxon>
        <taxon>Enhygromyxa</taxon>
    </lineage>
</organism>